<evidence type="ECO:0000256" key="11">
    <source>
        <dbReference type="ARBA" id="ARBA00023136"/>
    </source>
</evidence>
<keyword evidence="7" id="KW-0732">Signal</keyword>
<dbReference type="InterPro" id="IPR012910">
    <property type="entry name" value="Plug_dom"/>
</dbReference>
<evidence type="ECO:0000313" key="19">
    <source>
        <dbReference type="EMBL" id="VVG72700.1"/>
    </source>
</evidence>
<reference evidence="19 20" key="1">
    <citation type="submission" date="2019-08" db="EMBL/GenBank/DDBJ databases">
        <authorList>
            <person name="Peeters C."/>
        </authorList>
    </citation>
    <scope>NUCLEOTIDE SEQUENCE [LARGE SCALE GENOMIC DNA]</scope>
    <source>
        <strain evidence="19 20">LMG 18089</strain>
    </source>
</reference>
<evidence type="ECO:0000259" key="17">
    <source>
        <dbReference type="Pfam" id="PF00593"/>
    </source>
</evidence>
<organism evidence="19 20">
    <name type="scientific">Pandoraea apista</name>
    <dbReference type="NCBI Taxonomy" id="93218"/>
    <lineage>
        <taxon>Bacteria</taxon>
        <taxon>Pseudomonadati</taxon>
        <taxon>Pseudomonadota</taxon>
        <taxon>Betaproteobacteria</taxon>
        <taxon>Burkholderiales</taxon>
        <taxon>Burkholderiaceae</taxon>
        <taxon>Pandoraea</taxon>
    </lineage>
</organism>
<evidence type="ECO:0000256" key="8">
    <source>
        <dbReference type="ARBA" id="ARBA00023004"/>
    </source>
</evidence>
<evidence type="ECO:0000256" key="2">
    <source>
        <dbReference type="ARBA" id="ARBA00009810"/>
    </source>
</evidence>
<dbReference type="InterPro" id="IPR039426">
    <property type="entry name" value="TonB-dep_rcpt-like"/>
</dbReference>
<dbReference type="RefSeq" id="WP_094067977.1">
    <property type="nucleotide sequence ID" value="NZ_CABPSX010000008.1"/>
</dbReference>
<dbReference type="SUPFAM" id="SSF56935">
    <property type="entry name" value="Porins"/>
    <property type="match status" value="1"/>
</dbReference>
<dbReference type="InterPro" id="IPR037066">
    <property type="entry name" value="Plug_dom_sf"/>
</dbReference>
<evidence type="ECO:0000256" key="16">
    <source>
        <dbReference type="RuleBase" id="RU003357"/>
    </source>
</evidence>
<evidence type="ECO:0000259" key="18">
    <source>
        <dbReference type="Pfam" id="PF07715"/>
    </source>
</evidence>
<dbReference type="InterPro" id="IPR010917">
    <property type="entry name" value="TonB_rcpt_CS"/>
</dbReference>
<evidence type="ECO:0000256" key="7">
    <source>
        <dbReference type="ARBA" id="ARBA00022729"/>
    </source>
</evidence>
<evidence type="ECO:0000256" key="4">
    <source>
        <dbReference type="ARBA" id="ARBA00022452"/>
    </source>
</evidence>
<evidence type="ECO:0000256" key="9">
    <source>
        <dbReference type="ARBA" id="ARBA00023065"/>
    </source>
</evidence>
<dbReference type="Pfam" id="PF00593">
    <property type="entry name" value="TonB_dep_Rec_b-barrel"/>
    <property type="match status" value="1"/>
</dbReference>
<dbReference type="OrthoDB" id="9760494at2"/>
<protein>
    <submittedName>
        <fullName evidence="19">TonB-dependent siderophore receptor</fullName>
    </submittedName>
</protein>
<evidence type="ECO:0000256" key="6">
    <source>
        <dbReference type="ARBA" id="ARBA00022692"/>
    </source>
</evidence>
<dbReference type="Gene3D" id="2.40.170.20">
    <property type="entry name" value="TonB-dependent receptor, beta-barrel domain"/>
    <property type="match status" value="1"/>
</dbReference>
<dbReference type="AlphaFoldDB" id="A0A5E5P8L3"/>
<dbReference type="CDD" id="cd01347">
    <property type="entry name" value="ligand_gated_channel"/>
    <property type="match status" value="1"/>
</dbReference>
<feature type="domain" description="TonB-dependent receptor-like beta-barrel" evidence="17">
    <location>
        <begin position="295"/>
        <end position="710"/>
    </location>
</feature>
<feature type="short sequence motif" description="TonB C-terminal box" evidence="15">
    <location>
        <begin position="725"/>
        <end position="742"/>
    </location>
</feature>
<gene>
    <name evidence="19" type="ORF">PAP18089_03700</name>
</gene>
<dbReference type="GO" id="GO:0038023">
    <property type="term" value="F:signaling receptor activity"/>
    <property type="evidence" value="ECO:0007669"/>
    <property type="project" value="InterPro"/>
</dbReference>
<comment type="similarity">
    <text evidence="2 14 16">Belongs to the TonB-dependent receptor family.</text>
</comment>
<dbReference type="InterPro" id="IPR000531">
    <property type="entry name" value="Beta-barrel_TonB"/>
</dbReference>
<sequence>MKMSVSRRANAAADTPGMVSAARLASLRHVDSVDHVARFASHRRLPRATACAAALFLAALGSAHAQQAGSVATSAEARADVELGAVNVSGDWLGTGLDNSAKTFPGARTVVKKDQIDASGAASIGDVLRRVPGVQASDNSSSAGSAISLNIGVRGLAGRFSPRSTVLLDGIPLAVAPYGQPQLSFAPVSLFNIESIDVVRSGGAVRYGPQNVGGVINFKTRSIPSTPGLTGDATVRQNIYTTGGGTNTQYGLFLGTQMDNGLGLALLYSGMVGRDWRKGSDENVNDLALKWRYDMTPSQQVYGKISYYDAKSKTPGGLTAAQYNADPFQNTRPNDYWSGNRTGLDFGYLNTISETQEFEIRTFYNESYRQSTLTNLSVLPLVSVHQPRNYQTFGIEPRYTQRLRFGPTAHDVTVGYRFIRERGDDNNFNVNVASGATSATTTFYNYTSANAFYIDDRMAWGNWRLTPGVRYEMIASQRVDKASGSTYRTDNNKPLPSVNLSYLVNSAWTIFADYSTSFGPVQNTQLNSMSASNPLQPEVARTYEIGTRWTDNRWKAELTAFKMKFDNQILQVPNVSPATFQNIGATNHDGIETALDYTFDRDSVLRGLNLYANFTYVRAIQKSGTTAGLDVPFYSRFTDTLGARYTISQWTFNVSTTHQSSQYSDLANTEAPSADGTNGKVPGYRVWNLQAMYKLPFYKNADVTVGVNNVFDKRFYTRNTDQNGGIMVGAPRMVYVQGHFGF</sequence>
<dbReference type="Gene3D" id="2.170.130.10">
    <property type="entry name" value="TonB-dependent receptor, plug domain"/>
    <property type="match status" value="1"/>
</dbReference>
<keyword evidence="13 14" id="KW-0998">Cell outer membrane</keyword>
<evidence type="ECO:0000313" key="20">
    <source>
        <dbReference type="Proteomes" id="UP000364291"/>
    </source>
</evidence>
<name>A0A5E5P8L3_9BURK</name>
<dbReference type="PANTHER" id="PTHR30442:SF0">
    <property type="entry name" value="FE(3+) DICITRATE TRANSPORT PROTEIN FECA"/>
    <property type="match status" value="1"/>
</dbReference>
<keyword evidence="9" id="KW-0406">Ion transport</keyword>
<evidence type="ECO:0000256" key="12">
    <source>
        <dbReference type="ARBA" id="ARBA00023170"/>
    </source>
</evidence>
<keyword evidence="8" id="KW-0408">Iron</keyword>
<keyword evidence="12 19" id="KW-0675">Receptor</keyword>
<evidence type="ECO:0000256" key="5">
    <source>
        <dbReference type="ARBA" id="ARBA00022496"/>
    </source>
</evidence>
<evidence type="ECO:0000256" key="14">
    <source>
        <dbReference type="PROSITE-ProRule" id="PRU01360"/>
    </source>
</evidence>
<keyword evidence="6 14" id="KW-0812">Transmembrane</keyword>
<dbReference type="InterPro" id="IPR010105">
    <property type="entry name" value="TonB_sidphr_rcpt"/>
</dbReference>
<dbReference type="Proteomes" id="UP000364291">
    <property type="component" value="Unassembled WGS sequence"/>
</dbReference>
<evidence type="ECO:0000256" key="1">
    <source>
        <dbReference type="ARBA" id="ARBA00004571"/>
    </source>
</evidence>
<dbReference type="PANTHER" id="PTHR30442">
    <property type="entry name" value="IRON III DICITRATE TRANSPORT PROTEIN FECA"/>
    <property type="match status" value="1"/>
</dbReference>
<dbReference type="PROSITE" id="PS01156">
    <property type="entry name" value="TONB_DEPENDENT_REC_2"/>
    <property type="match status" value="1"/>
</dbReference>
<dbReference type="GO" id="GO:0015343">
    <property type="term" value="F:siderophore-iron transmembrane transporter activity"/>
    <property type="evidence" value="ECO:0007669"/>
    <property type="project" value="InterPro"/>
</dbReference>
<dbReference type="NCBIfam" id="TIGR01783">
    <property type="entry name" value="TonB-siderophor"/>
    <property type="match status" value="1"/>
</dbReference>
<dbReference type="GO" id="GO:0009279">
    <property type="term" value="C:cell outer membrane"/>
    <property type="evidence" value="ECO:0007669"/>
    <property type="project" value="UniProtKB-SubCell"/>
</dbReference>
<accession>A0A5E5P8L3</accession>
<evidence type="ECO:0000256" key="13">
    <source>
        <dbReference type="ARBA" id="ARBA00023237"/>
    </source>
</evidence>
<dbReference type="GO" id="GO:0015891">
    <property type="term" value="P:siderophore transport"/>
    <property type="evidence" value="ECO:0007669"/>
    <property type="project" value="InterPro"/>
</dbReference>
<keyword evidence="11 14" id="KW-0472">Membrane</keyword>
<comment type="subcellular location">
    <subcellularLocation>
        <location evidence="1 14">Cell outer membrane</location>
        <topology evidence="1 14">Multi-pass membrane protein</topology>
    </subcellularLocation>
</comment>
<dbReference type="InterPro" id="IPR036942">
    <property type="entry name" value="Beta-barrel_TonB_sf"/>
</dbReference>
<keyword evidence="3 14" id="KW-0813">Transport</keyword>
<evidence type="ECO:0000256" key="15">
    <source>
        <dbReference type="PROSITE-ProRule" id="PRU10144"/>
    </source>
</evidence>
<dbReference type="PROSITE" id="PS52016">
    <property type="entry name" value="TONB_DEPENDENT_REC_3"/>
    <property type="match status" value="1"/>
</dbReference>
<feature type="domain" description="TonB-dependent receptor plug" evidence="18">
    <location>
        <begin position="102"/>
        <end position="215"/>
    </location>
</feature>
<proteinExistence type="inferred from homology"/>
<evidence type="ECO:0000256" key="10">
    <source>
        <dbReference type="ARBA" id="ARBA00023077"/>
    </source>
</evidence>
<keyword evidence="5" id="KW-0410">Iron transport</keyword>
<dbReference type="Pfam" id="PF07715">
    <property type="entry name" value="Plug"/>
    <property type="match status" value="1"/>
</dbReference>
<keyword evidence="10 16" id="KW-0798">TonB box</keyword>
<dbReference type="EMBL" id="CABPSX010000008">
    <property type="protein sequence ID" value="VVG72700.1"/>
    <property type="molecule type" value="Genomic_DNA"/>
</dbReference>
<keyword evidence="4 14" id="KW-1134">Transmembrane beta strand</keyword>
<evidence type="ECO:0000256" key="3">
    <source>
        <dbReference type="ARBA" id="ARBA00022448"/>
    </source>
</evidence>